<dbReference type="RefSeq" id="WP_152776832.1">
    <property type="nucleotide sequence ID" value="NZ_VJZC01000594.1"/>
</dbReference>
<feature type="transmembrane region" description="Helical" evidence="7">
    <location>
        <begin position="93"/>
        <end position="115"/>
    </location>
</feature>
<dbReference type="Proteomes" id="UP000400924">
    <property type="component" value="Unassembled WGS sequence"/>
</dbReference>
<accession>A0A5N8XW25</accession>
<evidence type="ECO:0000256" key="4">
    <source>
        <dbReference type="ARBA" id="ARBA00022989"/>
    </source>
</evidence>
<keyword evidence="2" id="KW-1003">Cell membrane</keyword>
<comment type="caution">
    <text evidence="9">The sequence shown here is derived from an EMBL/GenBank/DDBJ whole genome shotgun (WGS) entry which is preliminary data.</text>
</comment>
<evidence type="ECO:0000256" key="7">
    <source>
        <dbReference type="SAM" id="Phobius"/>
    </source>
</evidence>
<name>A0A5N8XW25_9ACTN</name>
<dbReference type="InterPro" id="IPR010432">
    <property type="entry name" value="RDD"/>
</dbReference>
<proteinExistence type="predicted"/>
<organism evidence="9 10">
    <name type="scientific">Streptomyces spongiae</name>
    <dbReference type="NCBI Taxonomy" id="565072"/>
    <lineage>
        <taxon>Bacteria</taxon>
        <taxon>Bacillati</taxon>
        <taxon>Actinomycetota</taxon>
        <taxon>Actinomycetes</taxon>
        <taxon>Kitasatosporales</taxon>
        <taxon>Streptomycetaceae</taxon>
        <taxon>Streptomyces</taxon>
    </lineage>
</organism>
<feature type="compositionally biased region" description="Low complexity" evidence="6">
    <location>
        <begin position="13"/>
        <end position="79"/>
    </location>
</feature>
<keyword evidence="4 7" id="KW-1133">Transmembrane helix</keyword>
<evidence type="ECO:0000313" key="10">
    <source>
        <dbReference type="Proteomes" id="UP000400924"/>
    </source>
</evidence>
<reference evidence="9 10" key="1">
    <citation type="submission" date="2019-07" db="EMBL/GenBank/DDBJ databases">
        <title>New species of Amycolatopsis and Streptomyces.</title>
        <authorList>
            <person name="Duangmal K."/>
            <person name="Teo W.F.A."/>
            <person name="Lipun K."/>
        </authorList>
    </citation>
    <scope>NUCLEOTIDE SEQUENCE [LARGE SCALE GENOMIC DNA]</scope>
    <source>
        <strain evidence="9 10">NBRC 106415</strain>
    </source>
</reference>
<dbReference type="Pfam" id="PF06271">
    <property type="entry name" value="RDD"/>
    <property type="match status" value="1"/>
</dbReference>
<protein>
    <submittedName>
        <fullName evidence="9">RDD family protein</fullName>
    </submittedName>
</protein>
<feature type="region of interest" description="Disordered" evidence="6">
    <location>
        <begin position="1"/>
        <end position="79"/>
    </location>
</feature>
<dbReference type="PANTHER" id="PTHR36115">
    <property type="entry name" value="PROLINE-RICH ANTIGEN HOMOLOG-RELATED"/>
    <property type="match status" value="1"/>
</dbReference>
<dbReference type="SUPFAM" id="SSF81995">
    <property type="entry name" value="beta-sandwich domain of Sec23/24"/>
    <property type="match status" value="1"/>
</dbReference>
<evidence type="ECO:0000256" key="2">
    <source>
        <dbReference type="ARBA" id="ARBA00022475"/>
    </source>
</evidence>
<feature type="transmembrane region" description="Helical" evidence="7">
    <location>
        <begin position="135"/>
        <end position="157"/>
    </location>
</feature>
<feature type="domain" description="RDD" evidence="8">
    <location>
        <begin position="82"/>
        <end position="233"/>
    </location>
</feature>
<comment type="subcellular location">
    <subcellularLocation>
        <location evidence="1">Cell membrane</location>
        <topology evidence="1">Multi-pass membrane protein</topology>
    </subcellularLocation>
</comment>
<dbReference type="PANTHER" id="PTHR36115:SF4">
    <property type="entry name" value="MEMBRANE PROTEIN"/>
    <property type="match status" value="1"/>
</dbReference>
<keyword evidence="5 7" id="KW-0472">Membrane</keyword>
<sequence>MSFGDPNNPYGPPQGQQPGYPQGQQPGYPQAPQPGYGYPQGAPQGQPGYGYPQAPQGVPPQQGYGYPQQPGGYPGGPAAPRVASMGRRFGARLIDGVAFGIIYFILAAIGVAGSVGAAQDCDPAAADYNTCINDASSSIVASFGAVIGVLAVVGLLYEWLMTGLVGATLGKMALGMRVVKVDTGQKPGLGSAFIRWIIPMVGSFACGIGQLLVYLSPFWDKSGRQQGWHDKAASTMVIQN</sequence>
<evidence type="ECO:0000256" key="1">
    <source>
        <dbReference type="ARBA" id="ARBA00004651"/>
    </source>
</evidence>
<evidence type="ECO:0000256" key="3">
    <source>
        <dbReference type="ARBA" id="ARBA00022692"/>
    </source>
</evidence>
<evidence type="ECO:0000313" key="9">
    <source>
        <dbReference type="EMBL" id="MPY63569.1"/>
    </source>
</evidence>
<evidence type="ECO:0000256" key="6">
    <source>
        <dbReference type="SAM" id="MobiDB-lite"/>
    </source>
</evidence>
<feature type="transmembrane region" description="Helical" evidence="7">
    <location>
        <begin position="193"/>
        <end position="215"/>
    </location>
</feature>
<dbReference type="AlphaFoldDB" id="A0A5N8XW25"/>
<dbReference type="OrthoDB" id="3254248at2"/>
<gene>
    <name evidence="9" type="ORF">FNH08_42360</name>
</gene>
<keyword evidence="10" id="KW-1185">Reference proteome</keyword>
<keyword evidence="3 7" id="KW-0812">Transmembrane</keyword>
<dbReference type="GO" id="GO:0005886">
    <property type="term" value="C:plasma membrane"/>
    <property type="evidence" value="ECO:0007669"/>
    <property type="project" value="UniProtKB-SubCell"/>
</dbReference>
<evidence type="ECO:0000259" key="8">
    <source>
        <dbReference type="Pfam" id="PF06271"/>
    </source>
</evidence>
<evidence type="ECO:0000256" key="5">
    <source>
        <dbReference type="ARBA" id="ARBA00023136"/>
    </source>
</evidence>
<dbReference type="InterPro" id="IPR051791">
    <property type="entry name" value="Pra-immunoreactive"/>
</dbReference>
<dbReference type="EMBL" id="VJZC01000594">
    <property type="protein sequence ID" value="MPY63569.1"/>
    <property type="molecule type" value="Genomic_DNA"/>
</dbReference>